<dbReference type="Proteomes" id="UP000886251">
    <property type="component" value="Unassembled WGS sequence"/>
</dbReference>
<evidence type="ECO:0000256" key="5">
    <source>
        <dbReference type="ARBA" id="ARBA00023004"/>
    </source>
</evidence>
<evidence type="ECO:0000256" key="7">
    <source>
        <dbReference type="SAM" id="SignalP"/>
    </source>
</evidence>
<dbReference type="PROSITE" id="PS51007">
    <property type="entry name" value="CYTC"/>
    <property type="match status" value="2"/>
</dbReference>
<dbReference type="SUPFAM" id="SSF46626">
    <property type="entry name" value="Cytochrome c"/>
    <property type="match status" value="2"/>
</dbReference>
<dbReference type="GO" id="GO:0009055">
    <property type="term" value="F:electron transfer activity"/>
    <property type="evidence" value="ECO:0007669"/>
    <property type="project" value="InterPro"/>
</dbReference>
<feature type="domain" description="Cytochrome c" evidence="8">
    <location>
        <begin position="141"/>
        <end position="224"/>
    </location>
</feature>
<dbReference type="Gene3D" id="1.10.760.10">
    <property type="entry name" value="Cytochrome c-like domain"/>
    <property type="match status" value="2"/>
</dbReference>
<protein>
    <submittedName>
        <fullName evidence="9">C-type cytochrome</fullName>
    </submittedName>
</protein>
<evidence type="ECO:0000256" key="3">
    <source>
        <dbReference type="ARBA" id="ARBA00022723"/>
    </source>
</evidence>
<evidence type="ECO:0000256" key="2">
    <source>
        <dbReference type="ARBA" id="ARBA00022617"/>
    </source>
</evidence>
<gene>
    <name evidence="9" type="ORF">ENI96_07705</name>
</gene>
<accession>A0A831RMW8</accession>
<comment type="caution">
    <text evidence="9">The sequence shown here is derived from an EMBL/GenBank/DDBJ whole genome shotgun (WGS) entry which is preliminary data.</text>
</comment>
<dbReference type="EMBL" id="DRKP01000085">
    <property type="protein sequence ID" value="HEB96301.1"/>
    <property type="molecule type" value="Genomic_DNA"/>
</dbReference>
<keyword evidence="5 6" id="KW-0408">Iron</keyword>
<evidence type="ECO:0000256" key="4">
    <source>
        <dbReference type="ARBA" id="ARBA00022982"/>
    </source>
</evidence>
<feature type="domain" description="Cytochrome c" evidence="8">
    <location>
        <begin position="25"/>
        <end position="106"/>
    </location>
</feature>
<dbReference type="GO" id="GO:0046872">
    <property type="term" value="F:metal ion binding"/>
    <property type="evidence" value="ECO:0007669"/>
    <property type="project" value="UniProtKB-KW"/>
</dbReference>
<dbReference type="PANTHER" id="PTHR33751">
    <property type="entry name" value="CBB3-TYPE CYTOCHROME C OXIDASE SUBUNIT FIXP"/>
    <property type="match status" value="1"/>
</dbReference>
<evidence type="ECO:0000313" key="9">
    <source>
        <dbReference type="EMBL" id="HEB96301.1"/>
    </source>
</evidence>
<organism evidence="9">
    <name type="scientific">Sedimenticola thiotaurini</name>
    <dbReference type="NCBI Taxonomy" id="1543721"/>
    <lineage>
        <taxon>Bacteria</taxon>
        <taxon>Pseudomonadati</taxon>
        <taxon>Pseudomonadota</taxon>
        <taxon>Gammaproteobacteria</taxon>
        <taxon>Chromatiales</taxon>
        <taxon>Sedimenticolaceae</taxon>
        <taxon>Sedimenticola</taxon>
    </lineage>
</organism>
<feature type="chain" id="PRO_5032878958" evidence="7">
    <location>
        <begin position="23"/>
        <end position="225"/>
    </location>
</feature>
<sequence>MARFTHFRFLLPLLLISLPALGFEYDPELGEEINEVCAGCHGEFGQGGKDGEYPRLAGMPAEFIARQLHLFRDRKRPNLAMVEYVDERQMPDEDIFNVSEYLARIKLKTKLPPANENDPGFDAYERLLESKKLMQIPRAEGDTEKGRKLYRKECASCHGKKGEGDLKDAVPMLAGQYTRYLWRQVKKLRDRIRIHDPEEPDEEILDEFSDDQIRDIFAYLSILDD</sequence>
<dbReference type="InterPro" id="IPR009056">
    <property type="entry name" value="Cyt_c-like_dom"/>
</dbReference>
<dbReference type="GO" id="GO:0020037">
    <property type="term" value="F:heme binding"/>
    <property type="evidence" value="ECO:0007669"/>
    <property type="project" value="InterPro"/>
</dbReference>
<keyword evidence="7" id="KW-0732">Signal</keyword>
<keyword evidence="4" id="KW-0249">Electron transport</keyword>
<dbReference type="InterPro" id="IPR036909">
    <property type="entry name" value="Cyt_c-like_dom_sf"/>
</dbReference>
<keyword evidence="3 6" id="KW-0479">Metal-binding</keyword>
<keyword evidence="1" id="KW-0813">Transport</keyword>
<dbReference type="Pfam" id="PF00034">
    <property type="entry name" value="Cytochrom_C"/>
    <property type="match status" value="2"/>
</dbReference>
<dbReference type="InterPro" id="IPR050597">
    <property type="entry name" value="Cytochrome_c_Oxidase_Subunit"/>
</dbReference>
<evidence type="ECO:0000256" key="6">
    <source>
        <dbReference type="PROSITE-ProRule" id="PRU00433"/>
    </source>
</evidence>
<proteinExistence type="predicted"/>
<evidence type="ECO:0000259" key="8">
    <source>
        <dbReference type="PROSITE" id="PS51007"/>
    </source>
</evidence>
<name>A0A831RMW8_9GAMM</name>
<evidence type="ECO:0000256" key="1">
    <source>
        <dbReference type="ARBA" id="ARBA00022448"/>
    </source>
</evidence>
<feature type="signal peptide" evidence="7">
    <location>
        <begin position="1"/>
        <end position="22"/>
    </location>
</feature>
<dbReference type="PANTHER" id="PTHR33751:SF9">
    <property type="entry name" value="CYTOCHROME C4"/>
    <property type="match status" value="1"/>
</dbReference>
<dbReference type="AlphaFoldDB" id="A0A831RMW8"/>
<reference evidence="9" key="1">
    <citation type="journal article" date="2020" name="mSystems">
        <title>Genome- and Community-Level Interaction Insights into Carbon Utilization and Element Cycling Functions of Hydrothermarchaeota in Hydrothermal Sediment.</title>
        <authorList>
            <person name="Zhou Z."/>
            <person name="Liu Y."/>
            <person name="Xu W."/>
            <person name="Pan J."/>
            <person name="Luo Z.H."/>
            <person name="Li M."/>
        </authorList>
    </citation>
    <scope>NUCLEOTIDE SEQUENCE [LARGE SCALE GENOMIC DNA]</scope>
    <source>
        <strain evidence="9">HyVt-443</strain>
    </source>
</reference>
<keyword evidence="2 6" id="KW-0349">Heme</keyword>